<evidence type="ECO:0000313" key="1">
    <source>
        <dbReference type="EMBL" id="KPQ43395.1"/>
    </source>
</evidence>
<name>A0A0P7ZF70_9EURY</name>
<dbReference type="AlphaFoldDB" id="A0A0P7ZF70"/>
<gene>
    <name evidence="1" type="ORF">MPEBLZ_02061</name>
</gene>
<accession>A0A0P7ZF70</accession>
<evidence type="ECO:0000313" key="2">
    <source>
        <dbReference type="Proteomes" id="UP000050360"/>
    </source>
</evidence>
<dbReference type="EMBL" id="LKCM01000152">
    <property type="protein sequence ID" value="KPQ43395.1"/>
    <property type="molecule type" value="Genomic_DNA"/>
</dbReference>
<organism evidence="1 2">
    <name type="scientific">Candidatus Methanoperedens nitratireducens</name>
    <dbReference type="NCBI Taxonomy" id="1392998"/>
    <lineage>
        <taxon>Archaea</taxon>
        <taxon>Methanobacteriati</taxon>
        <taxon>Methanobacteriota</taxon>
        <taxon>Stenosarchaea group</taxon>
        <taxon>Methanomicrobia</taxon>
        <taxon>Methanosarcinales</taxon>
        <taxon>ANME-2 cluster</taxon>
        <taxon>Candidatus Methanoperedentaceae</taxon>
        <taxon>Candidatus Methanoperedens</taxon>
    </lineage>
</organism>
<dbReference type="Proteomes" id="UP000050360">
    <property type="component" value="Unassembled WGS sequence"/>
</dbReference>
<protein>
    <submittedName>
        <fullName evidence="1">Uncharacterized protein</fullName>
    </submittedName>
</protein>
<sequence length="114" mass="13390">MAEIAKINIDEKIEEIYTKHNVTTNTKKYPVAFLEEVENIIKTEYVRIENQIRETLFLISDMGRKSSYEEELLCKLAEIQESEKQLVLFFDQNNTNKSDGWVLGNNLKNLSEWS</sequence>
<comment type="caution">
    <text evidence="1">The sequence shown here is derived from an EMBL/GenBank/DDBJ whole genome shotgun (WGS) entry which is preliminary data.</text>
</comment>
<reference evidence="1 2" key="1">
    <citation type="submission" date="2015-09" db="EMBL/GenBank/DDBJ databases">
        <title>A metagenomics-based metabolic model of nitrate-dependent anaerobic oxidation of methane by Methanoperedens-like archaea.</title>
        <authorList>
            <person name="Arshad A."/>
            <person name="Speth D.R."/>
            <person name="De Graaf R.M."/>
            <person name="Op Den Camp H.J."/>
            <person name="Jetten M.S."/>
            <person name="Welte C.U."/>
        </authorList>
    </citation>
    <scope>NUCLEOTIDE SEQUENCE [LARGE SCALE GENOMIC DNA]</scope>
</reference>
<proteinExistence type="predicted"/>